<dbReference type="AlphaFoldDB" id="A0A9P7A7E5"/>
<reference evidence="1" key="1">
    <citation type="journal article" date="2020" name="New Phytol.">
        <title>Comparative genomics reveals dynamic genome evolution in host specialist ectomycorrhizal fungi.</title>
        <authorList>
            <person name="Lofgren L.A."/>
            <person name="Nguyen N.H."/>
            <person name="Vilgalys R."/>
            <person name="Ruytinx J."/>
            <person name="Liao H.L."/>
            <person name="Branco S."/>
            <person name="Kuo A."/>
            <person name="LaButti K."/>
            <person name="Lipzen A."/>
            <person name="Andreopoulos W."/>
            <person name="Pangilinan J."/>
            <person name="Riley R."/>
            <person name="Hundley H."/>
            <person name="Na H."/>
            <person name="Barry K."/>
            <person name="Grigoriev I.V."/>
            <person name="Stajich J.E."/>
            <person name="Kennedy P.G."/>
        </authorList>
    </citation>
    <scope>NUCLEOTIDE SEQUENCE</scope>
    <source>
        <strain evidence="1">DOB743</strain>
    </source>
</reference>
<organism evidence="1 2">
    <name type="scientific">Suillus placidus</name>
    <dbReference type="NCBI Taxonomy" id="48579"/>
    <lineage>
        <taxon>Eukaryota</taxon>
        <taxon>Fungi</taxon>
        <taxon>Dikarya</taxon>
        <taxon>Basidiomycota</taxon>
        <taxon>Agaricomycotina</taxon>
        <taxon>Agaricomycetes</taxon>
        <taxon>Agaricomycetidae</taxon>
        <taxon>Boletales</taxon>
        <taxon>Suillineae</taxon>
        <taxon>Suillaceae</taxon>
        <taxon>Suillus</taxon>
    </lineage>
</organism>
<proteinExistence type="predicted"/>
<name>A0A9P7A7E5_9AGAM</name>
<evidence type="ECO:0000313" key="2">
    <source>
        <dbReference type="Proteomes" id="UP000714275"/>
    </source>
</evidence>
<dbReference type="OrthoDB" id="2606310at2759"/>
<keyword evidence="2" id="KW-1185">Reference proteome</keyword>
<comment type="caution">
    <text evidence="1">The sequence shown here is derived from an EMBL/GenBank/DDBJ whole genome shotgun (WGS) entry which is preliminary data.</text>
</comment>
<sequence length="344" mass="38152">METISQASSGNLPIELVFLIVKYAAEPTFAQPDQYEAKNPYSTARTLCLVSRAVRRIALPEMLHTVLLGFHNVTAFVHALSMQKAYAQKNPGLCLAYTRHIRNIWIGKFCVGPELIPEHSSFGTSVPESAIDLFAPVLLAAPSLAIDFSSMDLLTCCVDHAWTRMSKDIDRECLPPPWSTKTLTISGMVITPWRITALASRSAFLASVAHLIVLSHTESSSNLHVIRRAAGTIGPRDYNLPRWMTHAPWASFKKLETISLVFPHVKPPLDVFAFSTGMDLPVELLTFPASLVKGHRVPLEIKASTETGEGHISLNDVRVVVSDFQVHFCVFCHEWDKVWARIVG</sequence>
<accession>A0A9P7A7E5</accession>
<protein>
    <submittedName>
        <fullName evidence="1">Uncharacterized protein</fullName>
    </submittedName>
</protein>
<dbReference type="EMBL" id="JABBWD010000002">
    <property type="protein sequence ID" value="KAG1783035.1"/>
    <property type="molecule type" value="Genomic_DNA"/>
</dbReference>
<gene>
    <name evidence="1" type="ORF">EV702DRAFT_239495</name>
</gene>
<evidence type="ECO:0000313" key="1">
    <source>
        <dbReference type="EMBL" id="KAG1783035.1"/>
    </source>
</evidence>
<dbReference type="Proteomes" id="UP000714275">
    <property type="component" value="Unassembled WGS sequence"/>
</dbReference>